<protein>
    <submittedName>
        <fullName evidence="2">Pimeloyl-ACP methyl ester carboxylesterase</fullName>
    </submittedName>
</protein>
<dbReference type="InterPro" id="IPR029058">
    <property type="entry name" value="AB_hydrolase_fold"/>
</dbReference>
<accession>A0A1G9W2F6</accession>
<dbReference type="EMBL" id="FNGH01000019">
    <property type="protein sequence ID" value="SDM78704.1"/>
    <property type="molecule type" value="Genomic_DNA"/>
</dbReference>
<evidence type="ECO:0000313" key="2">
    <source>
        <dbReference type="EMBL" id="SDM78704.1"/>
    </source>
</evidence>
<keyword evidence="3" id="KW-1185">Reference proteome</keyword>
<dbReference type="InterPro" id="IPR000073">
    <property type="entry name" value="AB_hydrolase_1"/>
</dbReference>
<dbReference type="PANTHER" id="PTHR43194:SF2">
    <property type="entry name" value="PEROXISOMAL MEMBRANE PROTEIN LPX1"/>
    <property type="match status" value="1"/>
</dbReference>
<organism evidence="2 3">
    <name type="scientific">Franzmannia pantelleriensis</name>
    <dbReference type="NCBI Taxonomy" id="48727"/>
    <lineage>
        <taxon>Bacteria</taxon>
        <taxon>Pseudomonadati</taxon>
        <taxon>Pseudomonadota</taxon>
        <taxon>Gammaproteobacteria</taxon>
        <taxon>Oceanospirillales</taxon>
        <taxon>Halomonadaceae</taxon>
        <taxon>Franzmannia</taxon>
    </lineage>
</organism>
<name>A0A1G9W2F6_9GAMM</name>
<dbReference type="Proteomes" id="UP000199107">
    <property type="component" value="Unassembled WGS sequence"/>
</dbReference>
<dbReference type="Pfam" id="PF12697">
    <property type="entry name" value="Abhydrolase_6"/>
    <property type="match status" value="1"/>
</dbReference>
<dbReference type="Gene3D" id="3.40.50.1820">
    <property type="entry name" value="alpha/beta hydrolase"/>
    <property type="match status" value="1"/>
</dbReference>
<reference evidence="3" key="1">
    <citation type="submission" date="2016-10" db="EMBL/GenBank/DDBJ databases">
        <authorList>
            <person name="Varghese N."/>
            <person name="Submissions S."/>
        </authorList>
    </citation>
    <scope>NUCLEOTIDE SEQUENCE [LARGE SCALE GENOMIC DNA]</scope>
    <source>
        <strain evidence="3">AAP</strain>
    </source>
</reference>
<dbReference type="PANTHER" id="PTHR43194">
    <property type="entry name" value="HYDROLASE ALPHA/BETA FOLD FAMILY"/>
    <property type="match status" value="1"/>
</dbReference>
<dbReference type="InterPro" id="IPR050228">
    <property type="entry name" value="Carboxylesterase_BioH"/>
</dbReference>
<proteinExistence type="predicted"/>
<evidence type="ECO:0000313" key="3">
    <source>
        <dbReference type="Proteomes" id="UP000199107"/>
    </source>
</evidence>
<sequence>MAIGDRDAFVQDLYMPHSRPASSSSRDRLVFAHANGFTGGSYRSFLAPLAERFDLHPLDRLAHHPDYPVGNNWLALRDELLEQLAHHQAPVIGVGHSMGGVLMAMAAEQAPERFRCVVVLDPPLMLGLDALAMKVAKRFGMVDRVTPAGKSQGRRARWSNREAMAHYLRSRGLFKRFTDEALNDYVEGGTRLLEDGAAQLVFDPAIEVEIFRHLPDHLHGLPGRLKVPLALIAGDESDLLTPARRRRLTRHGVRVETAPGGHMFPMEHPREARRALLDTIHSLLEPANG</sequence>
<evidence type="ECO:0000259" key="1">
    <source>
        <dbReference type="Pfam" id="PF12697"/>
    </source>
</evidence>
<dbReference type="AlphaFoldDB" id="A0A1G9W2F6"/>
<feature type="domain" description="AB hydrolase-1" evidence="1">
    <location>
        <begin position="29"/>
        <end position="271"/>
    </location>
</feature>
<dbReference type="SUPFAM" id="SSF53474">
    <property type="entry name" value="alpha/beta-Hydrolases"/>
    <property type="match status" value="1"/>
</dbReference>
<gene>
    <name evidence="2" type="ORF">SAMN05192555_11960</name>
</gene>
<dbReference type="STRING" id="48727.SAMN05192555_11960"/>